<name>A0A0H2LRB2_VARPD</name>
<feature type="domain" description="BD-FAE-like" evidence="2">
    <location>
        <begin position="63"/>
        <end position="164"/>
    </location>
</feature>
<dbReference type="GO" id="GO:0106435">
    <property type="term" value="F:carboxylesterase activity"/>
    <property type="evidence" value="ECO:0007669"/>
    <property type="project" value="UniProtKB-EC"/>
</dbReference>
<keyword evidence="1 3" id="KW-0378">Hydrolase</keyword>
<dbReference type="Proteomes" id="UP000035170">
    <property type="component" value="Unassembled WGS sequence"/>
</dbReference>
<gene>
    <name evidence="3" type="primary">nlhH6</name>
    <name evidence="3" type="ORF">VPARA_60230</name>
</gene>
<evidence type="ECO:0000313" key="3">
    <source>
        <dbReference type="EMBL" id="KLN52853.1"/>
    </source>
</evidence>
<dbReference type="InterPro" id="IPR029058">
    <property type="entry name" value="AB_hydrolase_fold"/>
</dbReference>
<dbReference type="PATRIC" id="fig|34073.19.peg.6184"/>
<dbReference type="SUPFAM" id="SSF53474">
    <property type="entry name" value="alpha/beta-Hydrolases"/>
    <property type="match status" value="1"/>
</dbReference>
<dbReference type="PANTHER" id="PTHR48081:SF33">
    <property type="entry name" value="KYNURENINE FORMAMIDASE"/>
    <property type="match status" value="1"/>
</dbReference>
<dbReference type="Gene3D" id="3.40.50.1820">
    <property type="entry name" value="alpha/beta hydrolase"/>
    <property type="match status" value="1"/>
</dbReference>
<reference evidence="3 4" key="1">
    <citation type="submission" date="2015-03" db="EMBL/GenBank/DDBJ databases">
        <title>Genome sequence of Variovorax paradoxus TBEA6.</title>
        <authorList>
            <person name="Poehlein A."/>
            <person name="Schuldes J."/>
            <person name="Wuebbeler J.H."/>
            <person name="Hiessl S."/>
            <person name="Steinbuechel A."/>
            <person name="Daniel R."/>
        </authorList>
    </citation>
    <scope>NUCLEOTIDE SEQUENCE [LARGE SCALE GENOMIC DNA]</scope>
    <source>
        <strain evidence="3 4">TBEA6</strain>
    </source>
</reference>
<dbReference type="EMBL" id="JZWI01000043">
    <property type="protein sequence ID" value="KLN52853.1"/>
    <property type="molecule type" value="Genomic_DNA"/>
</dbReference>
<protein>
    <submittedName>
        <fullName evidence="3">Carboxylesterase NlhH</fullName>
        <ecNumber evidence="3">3.1.1.1</ecNumber>
    </submittedName>
</protein>
<dbReference type="AlphaFoldDB" id="A0A0H2LRB2"/>
<dbReference type="Pfam" id="PF20434">
    <property type="entry name" value="BD-FAE"/>
    <property type="match status" value="1"/>
</dbReference>
<dbReference type="PANTHER" id="PTHR48081">
    <property type="entry name" value="AB HYDROLASE SUPERFAMILY PROTEIN C4A8.06C"/>
    <property type="match status" value="1"/>
</dbReference>
<organism evidence="3 4">
    <name type="scientific">Variovorax paradoxus</name>
    <dbReference type="NCBI Taxonomy" id="34073"/>
    <lineage>
        <taxon>Bacteria</taxon>
        <taxon>Pseudomonadati</taxon>
        <taxon>Pseudomonadota</taxon>
        <taxon>Betaproteobacteria</taxon>
        <taxon>Burkholderiales</taxon>
        <taxon>Comamonadaceae</taxon>
        <taxon>Variovorax</taxon>
    </lineage>
</organism>
<dbReference type="EC" id="3.1.1.1" evidence="3"/>
<comment type="caution">
    <text evidence="3">The sequence shown here is derived from an EMBL/GenBank/DDBJ whole genome shotgun (WGS) entry which is preliminary data.</text>
</comment>
<evidence type="ECO:0000259" key="2">
    <source>
        <dbReference type="Pfam" id="PF20434"/>
    </source>
</evidence>
<sequence length="284" mass="31402">MATRSYRQPATPLDYRNQAAVPDHQRYSDNWRAMSESTRRRLVHWSDVAYGQGELQTCDIFPTRNNNAPVFVFIHGGWWHFLDKSDYSYVAEPFVERGAACVCINYPLAPKAKIEEIVASVQAALLWVHHNIREYGGDPGRIAVGGHSAGGHLSAMSAFTDWSQLGGPEDLVKVNCAISGLYDLVPILDTPHNENIRMDRATADEASPIDMVRPSAVKHILCVGAAETAGFLWQHDTFAGLCKQRGLVVEDLRLAGEHHFSVVDQVANAESELFKSLWAAMTAG</sequence>
<evidence type="ECO:0000313" key="4">
    <source>
        <dbReference type="Proteomes" id="UP000035170"/>
    </source>
</evidence>
<dbReference type="InterPro" id="IPR050300">
    <property type="entry name" value="GDXG_lipolytic_enzyme"/>
</dbReference>
<accession>A0A0H2LRB2</accession>
<dbReference type="RefSeq" id="WP_047787175.1">
    <property type="nucleotide sequence ID" value="NZ_JZWI01000043.1"/>
</dbReference>
<proteinExistence type="predicted"/>
<evidence type="ECO:0000256" key="1">
    <source>
        <dbReference type="ARBA" id="ARBA00022801"/>
    </source>
</evidence>
<keyword evidence="4" id="KW-1185">Reference proteome</keyword>
<dbReference type="InterPro" id="IPR049492">
    <property type="entry name" value="BD-FAE-like_dom"/>
</dbReference>